<sequence length="428" mass="47577">MAKQDLISLLAIDEAHAVEQAGRSFRREFVDAVLAMKHLFDVMPCPVPQLAMSATFRQEDYERVVSLFGLDEAIVMQGDLSRRRTHFACYVGGTQGGSLIKQATKNLTPTNQQLFYCNSRHTCENSLLESLDKLIDKHLRSKGHQAVATSFTGGDGLKMKTALMDAFTNSSQLPGEPAIHTDGTATLPKIALLAATSAANCGISSNELTHVHHKGFPYNMYDVVQEMGRANRTQKLDNCSYSVYVSFSCLLTSYVRIMASPNAQERRRLTRDLLEVVSFLLVPEMCYHSFIELYFEWETTAKQPCVNKCSYCTGACAAFTGSMKKGAIQNVLCEAILQNRNATPDSLKKAITQAKADIFHTVPKSAAPIHALLLQLYASKIVCFEIRDNTIVGTDKVQFKGLGCRLFHRKGRQTMGILKETAYERDLF</sequence>
<dbReference type="GO" id="GO:0003677">
    <property type="term" value="F:DNA binding"/>
    <property type="evidence" value="ECO:0007669"/>
    <property type="project" value="UniProtKB-KW"/>
</dbReference>
<comment type="caution">
    <text evidence="7">The sequence shown here is derived from an EMBL/GenBank/DDBJ whole genome shotgun (WGS) entry which is preliminary data.</text>
</comment>
<keyword evidence="3" id="KW-0413">Isomerase</keyword>
<keyword evidence="8" id="KW-1185">Reference proteome</keyword>
<dbReference type="Proteomes" id="UP001530400">
    <property type="component" value="Unassembled WGS sequence"/>
</dbReference>
<reference evidence="7 8" key="1">
    <citation type="submission" date="2024-10" db="EMBL/GenBank/DDBJ databases">
        <title>Updated reference genomes for cyclostephanoid diatoms.</title>
        <authorList>
            <person name="Roberts W.R."/>
            <person name="Alverson A.J."/>
        </authorList>
    </citation>
    <scope>NUCLEOTIDE SEQUENCE [LARGE SCALE GENOMIC DNA]</scope>
    <source>
        <strain evidence="7 8">AJA010-31</strain>
    </source>
</reference>
<evidence type="ECO:0000256" key="1">
    <source>
        <dbReference type="ARBA" id="ARBA00005446"/>
    </source>
</evidence>
<organism evidence="7 8">
    <name type="scientific">Cyclotella atomus</name>
    <dbReference type="NCBI Taxonomy" id="382360"/>
    <lineage>
        <taxon>Eukaryota</taxon>
        <taxon>Sar</taxon>
        <taxon>Stramenopiles</taxon>
        <taxon>Ochrophyta</taxon>
        <taxon>Bacillariophyta</taxon>
        <taxon>Coscinodiscophyceae</taxon>
        <taxon>Thalassiosirophycidae</taxon>
        <taxon>Stephanodiscales</taxon>
        <taxon>Stephanodiscaceae</taxon>
        <taxon>Cyclotella</taxon>
    </lineage>
</organism>
<dbReference type="GO" id="GO:0043138">
    <property type="term" value="F:3'-5' DNA helicase activity"/>
    <property type="evidence" value="ECO:0007669"/>
    <property type="project" value="UniProtKB-EC"/>
</dbReference>
<comment type="catalytic activity">
    <reaction evidence="4">
        <text>Couples ATP hydrolysis with the unwinding of duplex DNA by translocating in the 3'-5' direction.</text>
        <dbReference type="EC" id="5.6.2.4"/>
    </reaction>
</comment>
<protein>
    <recommendedName>
        <fullName evidence="5">DNA 3'-5' helicase</fullName>
        <ecNumber evidence="5">5.6.2.4</ecNumber>
    </recommendedName>
</protein>
<gene>
    <name evidence="7" type="ORF">ACHAWO_005411</name>
</gene>
<dbReference type="Gene3D" id="3.40.50.300">
    <property type="entry name" value="P-loop containing nucleotide triphosphate hydrolases"/>
    <property type="match status" value="2"/>
</dbReference>
<evidence type="ECO:0000259" key="6">
    <source>
        <dbReference type="PROSITE" id="PS51192"/>
    </source>
</evidence>
<name>A0ABD3Q0J8_9STRA</name>
<dbReference type="AlphaFoldDB" id="A0ABD3Q0J8"/>
<dbReference type="SUPFAM" id="SSF52540">
    <property type="entry name" value="P-loop containing nucleoside triphosphate hydrolases"/>
    <property type="match status" value="1"/>
</dbReference>
<evidence type="ECO:0000256" key="5">
    <source>
        <dbReference type="ARBA" id="ARBA00034808"/>
    </source>
</evidence>
<evidence type="ECO:0000313" key="7">
    <source>
        <dbReference type="EMBL" id="KAL3793728.1"/>
    </source>
</evidence>
<dbReference type="PANTHER" id="PTHR13710">
    <property type="entry name" value="DNA HELICASE RECQ FAMILY MEMBER"/>
    <property type="match status" value="1"/>
</dbReference>
<dbReference type="PANTHER" id="PTHR13710:SF105">
    <property type="entry name" value="ATP-DEPENDENT DNA HELICASE Q1"/>
    <property type="match status" value="1"/>
</dbReference>
<dbReference type="EC" id="5.6.2.4" evidence="5"/>
<dbReference type="EMBL" id="JALLPJ020000386">
    <property type="protein sequence ID" value="KAL3793728.1"/>
    <property type="molecule type" value="Genomic_DNA"/>
</dbReference>
<accession>A0ABD3Q0J8</accession>
<proteinExistence type="inferred from homology"/>
<dbReference type="InterPro" id="IPR027417">
    <property type="entry name" value="P-loop_NTPase"/>
</dbReference>
<evidence type="ECO:0000256" key="3">
    <source>
        <dbReference type="ARBA" id="ARBA00023235"/>
    </source>
</evidence>
<evidence type="ECO:0000313" key="8">
    <source>
        <dbReference type="Proteomes" id="UP001530400"/>
    </source>
</evidence>
<comment type="similarity">
    <text evidence="1">Belongs to the helicase family. RecQ subfamily.</text>
</comment>
<evidence type="ECO:0000256" key="2">
    <source>
        <dbReference type="ARBA" id="ARBA00023125"/>
    </source>
</evidence>
<dbReference type="PROSITE" id="PS51192">
    <property type="entry name" value="HELICASE_ATP_BIND_1"/>
    <property type="match status" value="1"/>
</dbReference>
<evidence type="ECO:0000256" key="4">
    <source>
        <dbReference type="ARBA" id="ARBA00034617"/>
    </source>
</evidence>
<dbReference type="InterPro" id="IPR014001">
    <property type="entry name" value="Helicase_ATP-bd"/>
</dbReference>
<keyword evidence="2" id="KW-0238">DNA-binding</keyword>
<feature type="domain" description="Helicase ATP-binding" evidence="6">
    <location>
        <begin position="1"/>
        <end position="74"/>
    </location>
</feature>